<gene>
    <name evidence="2" type="ORF">CCAM_LOCUS10615</name>
</gene>
<organism evidence="2 3">
    <name type="scientific">Cuscuta campestris</name>
    <dbReference type="NCBI Taxonomy" id="132261"/>
    <lineage>
        <taxon>Eukaryota</taxon>
        <taxon>Viridiplantae</taxon>
        <taxon>Streptophyta</taxon>
        <taxon>Embryophyta</taxon>
        <taxon>Tracheophyta</taxon>
        <taxon>Spermatophyta</taxon>
        <taxon>Magnoliopsida</taxon>
        <taxon>eudicotyledons</taxon>
        <taxon>Gunneridae</taxon>
        <taxon>Pentapetalae</taxon>
        <taxon>asterids</taxon>
        <taxon>lamiids</taxon>
        <taxon>Solanales</taxon>
        <taxon>Convolvulaceae</taxon>
        <taxon>Cuscuteae</taxon>
        <taxon>Cuscuta</taxon>
        <taxon>Cuscuta subgen. Grammica</taxon>
        <taxon>Cuscuta sect. Cleistogrammica</taxon>
    </lineage>
</organism>
<dbReference type="OrthoDB" id="1254951at2759"/>
<evidence type="ECO:0000313" key="3">
    <source>
        <dbReference type="Proteomes" id="UP000595140"/>
    </source>
</evidence>
<reference evidence="2 3" key="1">
    <citation type="submission" date="2018-04" db="EMBL/GenBank/DDBJ databases">
        <authorList>
            <person name="Vogel A."/>
        </authorList>
    </citation>
    <scope>NUCLEOTIDE SEQUENCE [LARGE SCALE GENOMIC DNA]</scope>
</reference>
<evidence type="ECO:0000313" key="2">
    <source>
        <dbReference type="EMBL" id="VFQ68839.1"/>
    </source>
</evidence>
<dbReference type="Gene3D" id="2.60.40.10">
    <property type="entry name" value="Immunoglobulins"/>
    <property type="match status" value="2"/>
</dbReference>
<dbReference type="SMART" id="SM01065">
    <property type="entry name" value="CBM_2"/>
    <property type="match status" value="1"/>
</dbReference>
<dbReference type="InterPro" id="IPR002044">
    <property type="entry name" value="CBM20"/>
</dbReference>
<keyword evidence="3" id="KW-1185">Reference proteome</keyword>
<dbReference type="InterPro" id="IPR013784">
    <property type="entry name" value="Carb-bd-like_fold"/>
</dbReference>
<evidence type="ECO:0000259" key="1">
    <source>
        <dbReference type="PROSITE" id="PS51166"/>
    </source>
</evidence>
<dbReference type="AlphaFoldDB" id="A0A484KYU2"/>
<feature type="domain" description="CBM20" evidence="1">
    <location>
        <begin position="155"/>
        <end position="227"/>
    </location>
</feature>
<dbReference type="PANTHER" id="PTHR32518:SF3">
    <property type="entry name" value="4-ALPHA-GLUCANOTRANSFERASE"/>
    <property type="match status" value="1"/>
</dbReference>
<dbReference type="EMBL" id="OOIL02000746">
    <property type="protein sequence ID" value="VFQ68839.1"/>
    <property type="molecule type" value="Genomic_DNA"/>
</dbReference>
<feature type="domain" description="CBM20" evidence="1">
    <location>
        <begin position="10"/>
        <end position="120"/>
    </location>
</feature>
<dbReference type="Proteomes" id="UP000595140">
    <property type="component" value="Unassembled WGS sequence"/>
</dbReference>
<dbReference type="GO" id="GO:2001070">
    <property type="term" value="F:starch binding"/>
    <property type="evidence" value="ECO:0007669"/>
    <property type="project" value="InterPro"/>
</dbReference>
<dbReference type="PROSITE" id="PS51166">
    <property type="entry name" value="CBM20"/>
    <property type="match status" value="2"/>
</dbReference>
<dbReference type="Pfam" id="PF00686">
    <property type="entry name" value="CBM_20"/>
    <property type="match status" value="2"/>
</dbReference>
<proteinExistence type="predicted"/>
<sequence>MVNMRLLSGKKSLKSVRLSFRIPYYTQWGQHLLVCGMEALLGSWDVKKGLLLRPSHQGDELIWSGVISVPPGFKTDYNYYVVDDEKNVVRWEAGRSRKLLLPPDLIQDGLLVELHDLWQTGSDDIPFKSAFKDVIFRRSWSLDVEMPLGAIQSKVDEEESVIIQFKICCPQLDEGTSVYVIGSSLKLGQWKVQNGVKLNYSGDSFWQADCVMGKDDFPLKYPLGAFI</sequence>
<protein>
    <recommendedName>
        <fullName evidence="1">CBM20 domain-containing protein</fullName>
    </recommendedName>
</protein>
<dbReference type="SUPFAM" id="SSF49452">
    <property type="entry name" value="Starch-binding domain-like"/>
    <property type="match status" value="2"/>
</dbReference>
<dbReference type="PANTHER" id="PTHR32518">
    <property type="match status" value="1"/>
</dbReference>
<accession>A0A484KYU2</accession>
<dbReference type="InterPro" id="IPR013783">
    <property type="entry name" value="Ig-like_fold"/>
</dbReference>
<name>A0A484KYU2_9ASTE</name>